<dbReference type="GO" id="GO:0006281">
    <property type="term" value="P:DNA repair"/>
    <property type="evidence" value="ECO:0007669"/>
    <property type="project" value="UniProtKB-KW"/>
</dbReference>
<keyword evidence="13" id="KW-1185">Reference proteome</keyword>
<dbReference type="SMART" id="SM00573">
    <property type="entry name" value="HSA"/>
    <property type="match status" value="1"/>
</dbReference>
<reference evidence="12" key="1">
    <citation type="journal article" date="2020" name="Stud. Mycol.">
        <title>101 Dothideomycetes genomes: a test case for predicting lifestyles and emergence of pathogens.</title>
        <authorList>
            <person name="Haridas S."/>
            <person name="Albert R."/>
            <person name="Binder M."/>
            <person name="Bloem J."/>
            <person name="Labutti K."/>
            <person name="Salamov A."/>
            <person name="Andreopoulos B."/>
            <person name="Baker S."/>
            <person name="Barry K."/>
            <person name="Bills G."/>
            <person name="Bluhm B."/>
            <person name="Cannon C."/>
            <person name="Castanera R."/>
            <person name="Culley D."/>
            <person name="Daum C."/>
            <person name="Ezra D."/>
            <person name="Gonzalez J."/>
            <person name="Henrissat B."/>
            <person name="Kuo A."/>
            <person name="Liang C."/>
            <person name="Lipzen A."/>
            <person name="Lutzoni F."/>
            <person name="Magnuson J."/>
            <person name="Mondo S."/>
            <person name="Nolan M."/>
            <person name="Ohm R."/>
            <person name="Pangilinan J."/>
            <person name="Park H.-J."/>
            <person name="Ramirez L."/>
            <person name="Alfaro M."/>
            <person name="Sun H."/>
            <person name="Tritt A."/>
            <person name="Yoshinaga Y."/>
            <person name="Zwiers L.-H."/>
            <person name="Turgeon B."/>
            <person name="Goodwin S."/>
            <person name="Spatafora J."/>
            <person name="Crous P."/>
            <person name="Grigoriev I."/>
        </authorList>
    </citation>
    <scope>NUCLEOTIDE SEQUENCE</scope>
    <source>
        <strain evidence="12">ATCC 16933</strain>
    </source>
</reference>
<evidence type="ECO:0000259" key="11">
    <source>
        <dbReference type="PROSITE" id="PS51204"/>
    </source>
</evidence>
<feature type="region of interest" description="Disordered" evidence="9">
    <location>
        <begin position="275"/>
        <end position="493"/>
    </location>
</feature>
<feature type="compositionally biased region" description="Low complexity" evidence="9">
    <location>
        <begin position="883"/>
        <end position="904"/>
    </location>
</feature>
<dbReference type="CDD" id="cd00167">
    <property type="entry name" value="SANT"/>
    <property type="match status" value="1"/>
</dbReference>
<feature type="compositionally biased region" description="Basic and acidic residues" evidence="9">
    <location>
        <begin position="220"/>
        <end position="238"/>
    </location>
</feature>
<dbReference type="OrthoDB" id="5364245at2759"/>
<comment type="subcellular location">
    <subcellularLocation>
        <location evidence="1">Nucleus</location>
    </subcellularLocation>
</comment>
<evidence type="ECO:0000259" key="10">
    <source>
        <dbReference type="PROSITE" id="PS50090"/>
    </source>
</evidence>
<feature type="compositionally biased region" description="Basic and acidic residues" evidence="9">
    <location>
        <begin position="1126"/>
        <end position="1136"/>
    </location>
</feature>
<evidence type="ECO:0000256" key="4">
    <source>
        <dbReference type="ARBA" id="ARBA00022853"/>
    </source>
</evidence>
<evidence type="ECO:0000256" key="1">
    <source>
        <dbReference type="ARBA" id="ARBA00004123"/>
    </source>
</evidence>
<accession>A0A6A6NUG5</accession>
<feature type="compositionally biased region" description="Polar residues" evidence="9">
    <location>
        <begin position="748"/>
        <end position="757"/>
    </location>
</feature>
<comment type="function">
    <text evidence="7">Component of the NuA4 histone acetyltransferase complex which is involved in transcriptional activation of selected genes principally by acetylation of nucleosomal histone H4 and H2A. The NuA4 complex is also involved in DNA repair.</text>
</comment>
<dbReference type="GO" id="GO:0003682">
    <property type="term" value="F:chromatin binding"/>
    <property type="evidence" value="ECO:0007669"/>
    <property type="project" value="TreeGrafter"/>
</dbReference>
<feature type="compositionally biased region" description="Basic and acidic residues" evidence="9">
    <location>
        <begin position="408"/>
        <end position="424"/>
    </location>
</feature>
<keyword evidence="6" id="KW-0539">Nucleus</keyword>
<dbReference type="Pfam" id="PF07529">
    <property type="entry name" value="HSA"/>
    <property type="match status" value="1"/>
</dbReference>
<dbReference type="Pfam" id="PF13921">
    <property type="entry name" value="Myb_DNA-bind_6"/>
    <property type="match status" value="1"/>
</dbReference>
<dbReference type="InterPro" id="IPR001005">
    <property type="entry name" value="SANT/Myb"/>
</dbReference>
<comment type="similarity">
    <text evidence="2">Belongs to the EAF1 family.</text>
</comment>
<dbReference type="GO" id="GO:0005634">
    <property type="term" value="C:nucleus"/>
    <property type="evidence" value="ECO:0007669"/>
    <property type="project" value="UniProtKB-SubCell"/>
</dbReference>
<dbReference type="PROSITE" id="PS51204">
    <property type="entry name" value="HSA"/>
    <property type="match status" value="1"/>
</dbReference>
<dbReference type="Proteomes" id="UP000799766">
    <property type="component" value="Unassembled WGS sequence"/>
</dbReference>
<dbReference type="AlphaFoldDB" id="A0A6A6NUG5"/>
<keyword evidence="5" id="KW-0234">DNA repair</keyword>
<feature type="region of interest" description="Disordered" evidence="9">
    <location>
        <begin position="854"/>
        <end position="939"/>
    </location>
</feature>
<dbReference type="EMBL" id="MU001689">
    <property type="protein sequence ID" value="KAF2454913.1"/>
    <property type="molecule type" value="Genomic_DNA"/>
</dbReference>
<dbReference type="InterPro" id="IPR014012">
    <property type="entry name" value="HSA_dom"/>
</dbReference>
<sequence length="1142" mass="126841">MRNREIAPFNFSTPRRGRLRRLLLETSRSCSLYPRLCEGTRKRKLRELYATTQYLAAPHKLLHDIDADAPPDEAETRFLDQNDIAKGLLFNDSTLPTPPPASPQLHVTKPSSKGPKLSIPDFALPTEPPHAAAQPEPSGSVKSLTTAQPEEREPKSPSVDAKRAYPQRHTSSVEPDGNSAESRPVDGPVKRRDTSEITLQPGDIRIGEVREVIVEESEADREGEATEEHGVEQEKDVIATEPIPAKDGNGDVEMRDAQHYRKEEEQVSKKYMAASTTNGVPTTEAISSPSSTVGPYSTTTPHPNVHSPDTSPDEETFPRRPSQQHEMIAPVTPVSQTLKAPLPIAQEPLEHTRATPDAQLRAEEQQARMSLPPKVDETVAKAANDTAGAPSAEVAEEKEADVPSETPSKSEDATKEPESAKEMRSVPSQPAVKDSIATEESAVPTEGNAAAKAVPTESKDVPAPTATAPIEKVPTPSAPQPSRMTTRVSSGAIRHKSVSEILGEAQGIPHAPEKATTSANHIDDQKDSINQISQIPSQPLEHGRKASREFDGNKKTTAVTLHKRRESENIDTRQMISGDYEALRGVFEGEKRLDYFKGLFSIQAHQPPRSSSLQELVTQANKTLTTSNLYATQREIQDYRILKRIYALQQANKWSLRQQQKSAEPPRPANFLDHFLAQAKWMRTDFREERKWKHATARAVAHWCAQWVNGNEELRRAMQVRVKPRGIQLSGPQHQSDNTDTMDRDTTSHQAEQQPVSTPDLMPAGETESESFPSEVGEEIQPSLLTTLSPPASLFRFGADDTVLQLALGQPAAQQLLNEIPEVKPADVLDHVLEQADPAKQPINPVSRFVTGKIVSTAKGPPRKRSRFEYEQEDEDNEESSRRPSIASASASGSVPGSAGPGSATTPRNRMLPPTSPAAHSVSPGRRRPSPYDLPPEDTSCALFLSENRNVRDRLHASHAFRPPSEFGMPSTAFFESRQPSQWLWDEDQLLRQRVKEYSYNWSLISDELSPKSMFSSGAERRTPWECFERWMQLEGLPSEMSRTPYFRTYTARMEAAQRNFLAQQTQQQGGNQQQGAGNQTPTNSNSSAQLGIPQRRRTTQPVRVERRRNNRHLALVDGMRKVARKRESLAHKQQESEYPVY</sequence>
<feature type="compositionally biased region" description="Basic and acidic residues" evidence="9">
    <location>
        <begin position="348"/>
        <end position="366"/>
    </location>
</feature>
<gene>
    <name evidence="12" type="ORF">BDY21DRAFT_96748</name>
</gene>
<feature type="domain" description="Myb-like" evidence="10">
    <location>
        <begin position="975"/>
        <end position="1035"/>
    </location>
</feature>
<evidence type="ECO:0000256" key="3">
    <source>
        <dbReference type="ARBA" id="ARBA00022763"/>
    </source>
</evidence>
<feature type="compositionally biased region" description="Polar residues" evidence="9">
    <location>
        <begin position="275"/>
        <end position="310"/>
    </location>
</feature>
<dbReference type="PANTHER" id="PTHR46459">
    <property type="entry name" value="E1A-BINDING PROTEIN P400-RELATED"/>
    <property type="match status" value="1"/>
</dbReference>
<dbReference type="SUPFAM" id="SSF46689">
    <property type="entry name" value="Homeodomain-like"/>
    <property type="match status" value="1"/>
</dbReference>
<feature type="compositionally biased region" description="Low complexity" evidence="9">
    <location>
        <begin position="1063"/>
        <end position="1081"/>
    </location>
</feature>
<evidence type="ECO:0000256" key="9">
    <source>
        <dbReference type="SAM" id="MobiDB-lite"/>
    </source>
</evidence>
<feature type="region of interest" description="Disordered" evidence="9">
    <location>
        <begin position="1063"/>
        <end position="1142"/>
    </location>
</feature>
<name>A0A6A6NUG5_9PEZI</name>
<proteinExistence type="inferred from homology"/>
<dbReference type="InterPro" id="IPR009057">
    <property type="entry name" value="Homeodomain-like_sf"/>
</dbReference>
<dbReference type="PROSITE" id="PS50090">
    <property type="entry name" value="MYB_LIKE"/>
    <property type="match status" value="1"/>
</dbReference>
<evidence type="ECO:0000256" key="7">
    <source>
        <dbReference type="ARBA" id="ARBA00025178"/>
    </source>
</evidence>
<organism evidence="12 13">
    <name type="scientific">Lineolata rhizophorae</name>
    <dbReference type="NCBI Taxonomy" id="578093"/>
    <lineage>
        <taxon>Eukaryota</taxon>
        <taxon>Fungi</taxon>
        <taxon>Dikarya</taxon>
        <taxon>Ascomycota</taxon>
        <taxon>Pezizomycotina</taxon>
        <taxon>Dothideomycetes</taxon>
        <taxon>Dothideomycetes incertae sedis</taxon>
        <taxon>Lineolatales</taxon>
        <taxon>Lineolataceae</taxon>
        <taxon>Lineolata</taxon>
    </lineage>
</organism>
<keyword evidence="3" id="KW-0227">DNA damage</keyword>
<feature type="region of interest" description="Disordered" evidence="9">
    <location>
        <begin position="89"/>
        <end position="203"/>
    </location>
</feature>
<dbReference type="GO" id="GO:0006325">
    <property type="term" value="P:chromatin organization"/>
    <property type="evidence" value="ECO:0007669"/>
    <property type="project" value="UniProtKB-KW"/>
</dbReference>
<feature type="compositionally biased region" description="Basic and acidic residues" evidence="9">
    <location>
        <begin position="149"/>
        <end position="163"/>
    </location>
</feature>
<dbReference type="SMART" id="SM00717">
    <property type="entry name" value="SANT"/>
    <property type="match status" value="1"/>
</dbReference>
<dbReference type="Gene3D" id="1.10.10.60">
    <property type="entry name" value="Homeodomain-like"/>
    <property type="match status" value="1"/>
</dbReference>
<evidence type="ECO:0000313" key="13">
    <source>
        <dbReference type="Proteomes" id="UP000799766"/>
    </source>
</evidence>
<evidence type="ECO:0000256" key="6">
    <source>
        <dbReference type="ARBA" id="ARBA00023242"/>
    </source>
</evidence>
<feature type="compositionally biased region" description="Polar residues" evidence="9">
    <location>
        <begin position="730"/>
        <end position="739"/>
    </location>
</feature>
<feature type="region of interest" description="Disordered" evidence="9">
    <location>
        <begin position="216"/>
        <end position="252"/>
    </location>
</feature>
<protein>
    <recommendedName>
        <fullName evidence="8">Vacuolar import and degradation protein 21</fullName>
    </recommendedName>
</protein>
<evidence type="ECO:0000313" key="12">
    <source>
        <dbReference type="EMBL" id="KAF2454913.1"/>
    </source>
</evidence>
<feature type="domain" description="HSA" evidence="11">
    <location>
        <begin position="659"/>
        <end position="731"/>
    </location>
</feature>
<evidence type="ECO:0000256" key="2">
    <source>
        <dbReference type="ARBA" id="ARBA00008913"/>
    </source>
</evidence>
<dbReference type="PANTHER" id="PTHR46459:SF1">
    <property type="entry name" value="E1A-BINDING PROTEIN P400"/>
    <property type="match status" value="1"/>
</dbReference>
<evidence type="ECO:0000256" key="8">
    <source>
        <dbReference type="ARBA" id="ARBA00029670"/>
    </source>
</evidence>
<feature type="region of interest" description="Disordered" evidence="9">
    <location>
        <begin position="726"/>
        <end position="770"/>
    </location>
</feature>
<dbReference type="GO" id="GO:0035267">
    <property type="term" value="C:NuA4 histone acetyltransferase complex"/>
    <property type="evidence" value="ECO:0007669"/>
    <property type="project" value="TreeGrafter"/>
</dbReference>
<keyword evidence="4" id="KW-0156">Chromatin regulator</keyword>
<evidence type="ECO:0000256" key="5">
    <source>
        <dbReference type="ARBA" id="ARBA00023204"/>
    </source>
</evidence>
<feature type="compositionally biased region" description="Polar residues" evidence="9">
    <location>
        <begin position="480"/>
        <end position="489"/>
    </location>
</feature>